<feature type="compositionally biased region" description="Polar residues" evidence="1">
    <location>
        <begin position="10"/>
        <end position="25"/>
    </location>
</feature>
<name>A0A8X6YHV7_9ARAC</name>
<evidence type="ECO:0000256" key="1">
    <source>
        <dbReference type="SAM" id="MobiDB-lite"/>
    </source>
</evidence>
<evidence type="ECO:0000313" key="2">
    <source>
        <dbReference type="EMBL" id="GFY72282.1"/>
    </source>
</evidence>
<reference evidence="2" key="1">
    <citation type="submission" date="2020-08" db="EMBL/GenBank/DDBJ databases">
        <title>Multicomponent nature underlies the extraordinary mechanical properties of spider dragline silk.</title>
        <authorList>
            <person name="Kono N."/>
            <person name="Nakamura H."/>
            <person name="Mori M."/>
            <person name="Yoshida Y."/>
            <person name="Ohtoshi R."/>
            <person name="Malay A.D."/>
            <person name="Moran D.A.P."/>
            <person name="Tomita M."/>
            <person name="Numata K."/>
            <person name="Arakawa K."/>
        </authorList>
    </citation>
    <scope>NUCLEOTIDE SEQUENCE</scope>
</reference>
<protein>
    <submittedName>
        <fullName evidence="2">Uncharacterized protein</fullName>
    </submittedName>
</protein>
<dbReference type="EMBL" id="BMAV01019331">
    <property type="protein sequence ID" value="GFY72282.1"/>
    <property type="molecule type" value="Genomic_DNA"/>
</dbReference>
<gene>
    <name evidence="2" type="ORF">TNIN_19011</name>
</gene>
<accession>A0A8X6YHV7</accession>
<feature type="region of interest" description="Disordered" evidence="1">
    <location>
        <begin position="1"/>
        <end position="63"/>
    </location>
</feature>
<keyword evidence="3" id="KW-1185">Reference proteome</keyword>
<comment type="caution">
    <text evidence="2">The sequence shown here is derived from an EMBL/GenBank/DDBJ whole genome shotgun (WGS) entry which is preliminary data.</text>
</comment>
<sequence length="118" mass="12792">MERGPRKENSSFPSKSAVYETTTTRPALRACQSKLPTASPKGHIPPPTQPGKGNGLVGVGGRERDLSDTRISLSSLTMDLQAPDTDIAVGCLWRFDRDVYTYIVQGGRGWTISAIQLC</sequence>
<proteinExistence type="predicted"/>
<evidence type="ECO:0000313" key="3">
    <source>
        <dbReference type="Proteomes" id="UP000886998"/>
    </source>
</evidence>
<dbReference type="Proteomes" id="UP000886998">
    <property type="component" value="Unassembled WGS sequence"/>
</dbReference>
<organism evidence="2 3">
    <name type="scientific">Trichonephila inaurata madagascariensis</name>
    <dbReference type="NCBI Taxonomy" id="2747483"/>
    <lineage>
        <taxon>Eukaryota</taxon>
        <taxon>Metazoa</taxon>
        <taxon>Ecdysozoa</taxon>
        <taxon>Arthropoda</taxon>
        <taxon>Chelicerata</taxon>
        <taxon>Arachnida</taxon>
        <taxon>Araneae</taxon>
        <taxon>Araneomorphae</taxon>
        <taxon>Entelegynae</taxon>
        <taxon>Araneoidea</taxon>
        <taxon>Nephilidae</taxon>
        <taxon>Trichonephila</taxon>
        <taxon>Trichonephila inaurata</taxon>
    </lineage>
</organism>
<dbReference type="AlphaFoldDB" id="A0A8X6YHV7"/>